<dbReference type="STRING" id="230819.A0A5C3L0G1"/>
<feature type="region of interest" description="Disordered" evidence="1">
    <location>
        <begin position="539"/>
        <end position="649"/>
    </location>
</feature>
<feature type="compositionally biased region" description="Basic and acidic residues" evidence="1">
    <location>
        <begin position="635"/>
        <end position="649"/>
    </location>
</feature>
<feature type="compositionally biased region" description="Polar residues" evidence="1">
    <location>
        <begin position="489"/>
        <end position="524"/>
    </location>
</feature>
<feature type="compositionally biased region" description="Polar residues" evidence="1">
    <location>
        <begin position="40"/>
        <end position="54"/>
    </location>
</feature>
<dbReference type="Proteomes" id="UP000307440">
    <property type="component" value="Unassembled WGS sequence"/>
</dbReference>
<evidence type="ECO:0000313" key="2">
    <source>
        <dbReference type="EMBL" id="TFK26452.1"/>
    </source>
</evidence>
<feature type="compositionally biased region" description="Polar residues" evidence="1">
    <location>
        <begin position="112"/>
        <end position="124"/>
    </location>
</feature>
<dbReference type="AlphaFoldDB" id="A0A5C3L0G1"/>
<proteinExistence type="predicted"/>
<feature type="region of interest" description="Disordered" evidence="1">
    <location>
        <begin position="112"/>
        <end position="226"/>
    </location>
</feature>
<evidence type="ECO:0000313" key="3">
    <source>
        <dbReference type="Proteomes" id="UP000307440"/>
    </source>
</evidence>
<feature type="region of interest" description="Disordered" evidence="1">
    <location>
        <begin position="24"/>
        <end position="99"/>
    </location>
</feature>
<feature type="compositionally biased region" description="Basic residues" evidence="1">
    <location>
        <begin position="543"/>
        <end position="552"/>
    </location>
</feature>
<accession>A0A5C3L0G1</accession>
<feature type="region of interest" description="Disordered" evidence="1">
    <location>
        <begin position="383"/>
        <end position="524"/>
    </location>
</feature>
<feature type="compositionally biased region" description="Low complexity" evidence="1">
    <location>
        <begin position="192"/>
        <end position="217"/>
    </location>
</feature>
<feature type="compositionally biased region" description="Polar residues" evidence="1">
    <location>
        <begin position="147"/>
        <end position="162"/>
    </location>
</feature>
<dbReference type="EMBL" id="ML210175">
    <property type="protein sequence ID" value="TFK26452.1"/>
    <property type="molecule type" value="Genomic_DNA"/>
</dbReference>
<keyword evidence="3" id="KW-1185">Reference proteome</keyword>
<protein>
    <submittedName>
        <fullName evidence="2">Uncharacterized protein</fullName>
    </submittedName>
</protein>
<feature type="compositionally biased region" description="Acidic residues" evidence="1">
    <location>
        <begin position="591"/>
        <end position="620"/>
    </location>
</feature>
<sequence length="649" mass="68690">MATATAQSRSILLSTPHTNYHVSSPFISSSSSSSTASLSGFTTPTTPVYKQSQVYPPPSRKIRFAPLPDPRRAVLITDDGGELPIPNGEDANQIPAPLSLAPAVPTIDIQTQDTSSLSSFGSSKRNSDTDPSTTSTTPGTATPASTQSDYDSSRPASPNGLSPATPVSPLPTPKPAVPANQSSGWPKSKGLSIFKSFKRSSGSSSSSSHSLTPTPSIDRASNATVGRKGITTEEILTLGTINLFRASSRDSSKSSDSTAGWSLTRWASTGGGSGVPIKQFGVPLHRTQSTQSTQSYQSKTPSLLSGFRPSSAPAKSTAAPNRKGTRMLNGRVYGQKRNPNTTNLFANAPDAEPEFVEWGYGGMGSVKGARSAGAGSQWERLHGGVAVEDDEDDGTSMAWLKKRREAREKKAREEQEAREKAENESAEAAVAPAETSVETSVEPLDGDENGGPPNLVSTPSFISESAMPTPRPSSPDMNVSPINFAAKASSISVNTHHSNSTAVPASPTIPHSPSRELSSPQPSHLLSAEEAHVFTTMAIPMSRPHHHHRPRSNTRDGRDGPILPLAISTDAEKEQVIPDTEVVTNGNDSGTDSESDAETDSELDDEDSSDDEDSDDADAEAEARRKMVIGAGLEKVSRHRMEMEEQNHF</sequence>
<feature type="compositionally biased region" description="Low complexity" evidence="1">
    <location>
        <begin position="24"/>
        <end position="39"/>
    </location>
</feature>
<dbReference type="OrthoDB" id="3363386at2759"/>
<feature type="region of interest" description="Disordered" evidence="1">
    <location>
        <begin position="285"/>
        <end position="324"/>
    </location>
</feature>
<name>A0A5C3L0G1_COPMA</name>
<reference evidence="2 3" key="1">
    <citation type="journal article" date="2019" name="Nat. Ecol. Evol.">
        <title>Megaphylogeny resolves global patterns of mushroom evolution.</title>
        <authorList>
            <person name="Varga T."/>
            <person name="Krizsan K."/>
            <person name="Foldi C."/>
            <person name="Dima B."/>
            <person name="Sanchez-Garcia M."/>
            <person name="Sanchez-Ramirez S."/>
            <person name="Szollosi G.J."/>
            <person name="Szarkandi J.G."/>
            <person name="Papp V."/>
            <person name="Albert L."/>
            <person name="Andreopoulos W."/>
            <person name="Angelini C."/>
            <person name="Antonin V."/>
            <person name="Barry K.W."/>
            <person name="Bougher N.L."/>
            <person name="Buchanan P."/>
            <person name="Buyck B."/>
            <person name="Bense V."/>
            <person name="Catcheside P."/>
            <person name="Chovatia M."/>
            <person name="Cooper J."/>
            <person name="Damon W."/>
            <person name="Desjardin D."/>
            <person name="Finy P."/>
            <person name="Geml J."/>
            <person name="Haridas S."/>
            <person name="Hughes K."/>
            <person name="Justo A."/>
            <person name="Karasinski D."/>
            <person name="Kautmanova I."/>
            <person name="Kiss B."/>
            <person name="Kocsube S."/>
            <person name="Kotiranta H."/>
            <person name="LaButti K.M."/>
            <person name="Lechner B.E."/>
            <person name="Liimatainen K."/>
            <person name="Lipzen A."/>
            <person name="Lukacs Z."/>
            <person name="Mihaltcheva S."/>
            <person name="Morgado L.N."/>
            <person name="Niskanen T."/>
            <person name="Noordeloos M.E."/>
            <person name="Ohm R.A."/>
            <person name="Ortiz-Santana B."/>
            <person name="Ovrebo C."/>
            <person name="Racz N."/>
            <person name="Riley R."/>
            <person name="Savchenko A."/>
            <person name="Shiryaev A."/>
            <person name="Soop K."/>
            <person name="Spirin V."/>
            <person name="Szebenyi C."/>
            <person name="Tomsovsky M."/>
            <person name="Tulloss R.E."/>
            <person name="Uehling J."/>
            <person name="Grigoriev I.V."/>
            <person name="Vagvolgyi C."/>
            <person name="Papp T."/>
            <person name="Martin F.M."/>
            <person name="Miettinen O."/>
            <person name="Hibbett D.S."/>
            <person name="Nagy L.G."/>
        </authorList>
    </citation>
    <scope>NUCLEOTIDE SEQUENCE [LARGE SCALE GENOMIC DNA]</scope>
    <source>
        <strain evidence="2 3">CBS 121175</strain>
    </source>
</reference>
<gene>
    <name evidence="2" type="ORF">FA15DRAFT_667548</name>
</gene>
<organism evidence="2 3">
    <name type="scientific">Coprinopsis marcescibilis</name>
    <name type="common">Agaric fungus</name>
    <name type="synonym">Psathyrella marcescibilis</name>
    <dbReference type="NCBI Taxonomy" id="230819"/>
    <lineage>
        <taxon>Eukaryota</taxon>
        <taxon>Fungi</taxon>
        <taxon>Dikarya</taxon>
        <taxon>Basidiomycota</taxon>
        <taxon>Agaricomycotina</taxon>
        <taxon>Agaricomycetes</taxon>
        <taxon>Agaricomycetidae</taxon>
        <taxon>Agaricales</taxon>
        <taxon>Agaricineae</taxon>
        <taxon>Psathyrellaceae</taxon>
        <taxon>Coprinopsis</taxon>
    </lineage>
</organism>
<feature type="compositionally biased region" description="Low complexity" evidence="1">
    <location>
        <begin position="287"/>
        <end position="300"/>
    </location>
</feature>
<feature type="compositionally biased region" description="Low complexity" evidence="1">
    <location>
        <begin position="309"/>
        <end position="320"/>
    </location>
</feature>
<feature type="compositionally biased region" description="Basic and acidic residues" evidence="1">
    <location>
        <begin position="405"/>
        <end position="423"/>
    </location>
</feature>
<feature type="compositionally biased region" description="Pro residues" evidence="1">
    <location>
        <begin position="166"/>
        <end position="176"/>
    </location>
</feature>
<evidence type="ECO:0000256" key="1">
    <source>
        <dbReference type="SAM" id="MobiDB-lite"/>
    </source>
</evidence>
<feature type="compositionally biased region" description="Low complexity" evidence="1">
    <location>
        <begin position="129"/>
        <end position="146"/>
    </location>
</feature>